<name>A0ABS8W8Q8_9GAMM</name>
<feature type="domain" description="MgtC/SapB/SrpB/YhiD N-terminal" evidence="8">
    <location>
        <begin position="17"/>
        <end position="138"/>
    </location>
</feature>
<comment type="caution">
    <text evidence="9">The sequence shown here is derived from an EMBL/GenBank/DDBJ whole genome shotgun (WGS) entry which is preliminary data.</text>
</comment>
<feature type="transmembrane region" description="Helical" evidence="7">
    <location>
        <begin position="92"/>
        <end position="113"/>
    </location>
</feature>
<evidence type="ECO:0000256" key="3">
    <source>
        <dbReference type="ARBA" id="ARBA00022475"/>
    </source>
</evidence>
<proteinExistence type="inferred from homology"/>
<evidence type="ECO:0000256" key="7">
    <source>
        <dbReference type="RuleBase" id="RU365041"/>
    </source>
</evidence>
<evidence type="ECO:0000256" key="1">
    <source>
        <dbReference type="ARBA" id="ARBA00004651"/>
    </source>
</evidence>
<evidence type="ECO:0000256" key="4">
    <source>
        <dbReference type="ARBA" id="ARBA00022692"/>
    </source>
</evidence>
<reference evidence="9 10" key="1">
    <citation type="journal article" date="2022" name="Environ. Microbiol. Rep.">
        <title>Eco-phylogenetic analyses reveal divergent evolution of vitamin B12 metabolism in the marine bacterial family 'Psychromonadaceae'.</title>
        <authorList>
            <person name="Jin X."/>
            <person name="Yang Y."/>
            <person name="Cao H."/>
            <person name="Gao B."/>
            <person name="Zhao Z."/>
        </authorList>
    </citation>
    <scope>NUCLEOTIDE SEQUENCE [LARGE SCALE GENOMIC DNA]</scope>
    <source>
        <strain evidence="9 10">MKS20</strain>
    </source>
</reference>
<comment type="subcellular location">
    <subcellularLocation>
        <location evidence="7">Cell inner membrane</location>
        <topology evidence="7">Multi-pass membrane protein</topology>
    </subcellularLocation>
    <subcellularLocation>
        <location evidence="1">Cell membrane</location>
        <topology evidence="1">Multi-pass membrane protein</topology>
    </subcellularLocation>
</comment>
<accession>A0ABS8W8Q8</accession>
<feature type="transmembrane region" description="Helical" evidence="7">
    <location>
        <begin position="6"/>
        <end position="28"/>
    </location>
</feature>
<keyword evidence="3" id="KW-1003">Cell membrane</keyword>
<dbReference type="RefSeq" id="WP_233051520.1">
    <property type="nucleotide sequence ID" value="NZ_JAIMJA010000003.1"/>
</dbReference>
<evidence type="ECO:0000313" key="10">
    <source>
        <dbReference type="Proteomes" id="UP001201273"/>
    </source>
</evidence>
<dbReference type="EMBL" id="JAIMJA010000003">
    <property type="protein sequence ID" value="MCE2593936.1"/>
    <property type="molecule type" value="Genomic_DNA"/>
</dbReference>
<dbReference type="Proteomes" id="UP001201273">
    <property type="component" value="Unassembled WGS sequence"/>
</dbReference>
<dbReference type="PANTHER" id="PTHR33778">
    <property type="entry name" value="PROTEIN MGTC"/>
    <property type="match status" value="1"/>
</dbReference>
<comment type="similarity">
    <text evidence="2 7">Belongs to the MgtC/SapB family.</text>
</comment>
<keyword evidence="10" id="KW-1185">Reference proteome</keyword>
<dbReference type="InterPro" id="IPR003416">
    <property type="entry name" value="MgtC/SapB/SrpB/YhiD_fam"/>
</dbReference>
<gene>
    <name evidence="9" type="ORF">K6Y31_03800</name>
</gene>
<feature type="transmembrane region" description="Helical" evidence="7">
    <location>
        <begin position="119"/>
        <end position="136"/>
    </location>
</feature>
<keyword evidence="7" id="KW-0997">Cell inner membrane</keyword>
<feature type="transmembrane region" description="Helical" evidence="7">
    <location>
        <begin position="69"/>
        <end position="85"/>
    </location>
</feature>
<dbReference type="PANTHER" id="PTHR33778:SF1">
    <property type="entry name" value="MAGNESIUM TRANSPORTER YHID-RELATED"/>
    <property type="match status" value="1"/>
</dbReference>
<sequence>MFNTMLNIYPFDWHGILFCVICAGLIGFERQYRGKPVGIRTACLIVLGTYSFLKVGISLSPHSLDQARVYGQIITGVGFLGAGVMMSRDGQVMGVTSAASIWMLAAIGLMIGIGFERQALIITLLVLLILVGVDLLENSFKFMRQGVHAHFYSRKRKLIKAKRNSRANPPQAPEEV</sequence>
<protein>
    <recommendedName>
        <fullName evidence="7">Protein MgtC</fullName>
    </recommendedName>
</protein>
<feature type="transmembrane region" description="Helical" evidence="7">
    <location>
        <begin position="37"/>
        <end position="57"/>
    </location>
</feature>
<evidence type="ECO:0000259" key="8">
    <source>
        <dbReference type="Pfam" id="PF02308"/>
    </source>
</evidence>
<evidence type="ECO:0000256" key="6">
    <source>
        <dbReference type="ARBA" id="ARBA00023136"/>
    </source>
</evidence>
<dbReference type="PRINTS" id="PR01837">
    <property type="entry name" value="MGTCSAPBPROT"/>
</dbReference>
<keyword evidence="6 7" id="KW-0472">Membrane</keyword>
<evidence type="ECO:0000256" key="5">
    <source>
        <dbReference type="ARBA" id="ARBA00022989"/>
    </source>
</evidence>
<keyword evidence="5 7" id="KW-1133">Transmembrane helix</keyword>
<evidence type="ECO:0000256" key="2">
    <source>
        <dbReference type="ARBA" id="ARBA00009298"/>
    </source>
</evidence>
<dbReference type="InterPro" id="IPR049177">
    <property type="entry name" value="MgtC_SapB_SrpB_YhiD_N"/>
</dbReference>
<dbReference type="Pfam" id="PF02308">
    <property type="entry name" value="MgtC"/>
    <property type="match status" value="1"/>
</dbReference>
<keyword evidence="4 7" id="KW-0812">Transmembrane</keyword>
<organism evidence="9 10">
    <name type="scientific">Motilimonas cestriensis</name>
    <dbReference type="NCBI Taxonomy" id="2742685"/>
    <lineage>
        <taxon>Bacteria</taxon>
        <taxon>Pseudomonadati</taxon>
        <taxon>Pseudomonadota</taxon>
        <taxon>Gammaproteobacteria</taxon>
        <taxon>Alteromonadales</taxon>
        <taxon>Alteromonadales genera incertae sedis</taxon>
        <taxon>Motilimonas</taxon>
    </lineage>
</organism>
<evidence type="ECO:0000313" key="9">
    <source>
        <dbReference type="EMBL" id="MCE2593936.1"/>
    </source>
</evidence>